<reference evidence="1" key="2">
    <citation type="journal article" date="2015" name="Data Brief">
        <title>Shoot transcriptome of the giant reed, Arundo donax.</title>
        <authorList>
            <person name="Barrero R.A."/>
            <person name="Guerrero F.D."/>
            <person name="Moolhuijzen P."/>
            <person name="Goolsby J.A."/>
            <person name="Tidwell J."/>
            <person name="Bellgard S.E."/>
            <person name="Bellgard M.I."/>
        </authorList>
    </citation>
    <scope>NUCLEOTIDE SEQUENCE</scope>
    <source>
        <tissue evidence="1">Shoot tissue taken approximately 20 cm above the soil surface</tissue>
    </source>
</reference>
<sequence length="36" mass="4011">MLSYGKIGRSSLGHIVSHTRTCSMQHKVSRTTTYSV</sequence>
<name>A0A0A8ZFY6_ARUDO</name>
<protein>
    <submittedName>
        <fullName evidence="1">Uncharacterized protein</fullName>
    </submittedName>
</protein>
<dbReference type="EMBL" id="GBRH01259566">
    <property type="protein sequence ID" value="JAD38329.1"/>
    <property type="molecule type" value="Transcribed_RNA"/>
</dbReference>
<reference evidence="1" key="1">
    <citation type="submission" date="2014-09" db="EMBL/GenBank/DDBJ databases">
        <authorList>
            <person name="Magalhaes I.L.F."/>
            <person name="Oliveira U."/>
            <person name="Santos F.R."/>
            <person name="Vidigal T.H.D.A."/>
            <person name="Brescovit A.D."/>
            <person name="Santos A.J."/>
        </authorList>
    </citation>
    <scope>NUCLEOTIDE SEQUENCE</scope>
    <source>
        <tissue evidence="1">Shoot tissue taken approximately 20 cm above the soil surface</tissue>
    </source>
</reference>
<evidence type="ECO:0000313" key="1">
    <source>
        <dbReference type="EMBL" id="JAD38329.1"/>
    </source>
</evidence>
<organism evidence="1">
    <name type="scientific">Arundo donax</name>
    <name type="common">Giant reed</name>
    <name type="synonym">Donax arundinaceus</name>
    <dbReference type="NCBI Taxonomy" id="35708"/>
    <lineage>
        <taxon>Eukaryota</taxon>
        <taxon>Viridiplantae</taxon>
        <taxon>Streptophyta</taxon>
        <taxon>Embryophyta</taxon>
        <taxon>Tracheophyta</taxon>
        <taxon>Spermatophyta</taxon>
        <taxon>Magnoliopsida</taxon>
        <taxon>Liliopsida</taxon>
        <taxon>Poales</taxon>
        <taxon>Poaceae</taxon>
        <taxon>PACMAD clade</taxon>
        <taxon>Arundinoideae</taxon>
        <taxon>Arundineae</taxon>
        <taxon>Arundo</taxon>
    </lineage>
</organism>
<dbReference type="AlphaFoldDB" id="A0A0A8ZFY6"/>
<proteinExistence type="predicted"/>
<accession>A0A0A8ZFY6</accession>